<dbReference type="Proteomes" id="UP000706891">
    <property type="component" value="Unassembled WGS sequence"/>
</dbReference>
<reference evidence="4" key="1">
    <citation type="submission" date="2020-08" db="EMBL/GenBank/DDBJ databases">
        <authorList>
            <person name="Cejkova D."/>
            <person name="Kubasova T."/>
            <person name="Jahodarova E."/>
            <person name="Rychlik I."/>
        </authorList>
    </citation>
    <scope>NUCLEOTIDE SEQUENCE</scope>
    <source>
        <strain evidence="4">An824</strain>
    </source>
</reference>
<dbReference type="PANTHER" id="PTHR37423">
    <property type="entry name" value="SOLUBLE LYTIC MUREIN TRANSGLYCOSYLASE-RELATED"/>
    <property type="match status" value="1"/>
</dbReference>
<keyword evidence="5" id="KW-1185">Reference proteome</keyword>
<comment type="similarity">
    <text evidence="1">Belongs to the transglycosylase Slt family.</text>
</comment>
<dbReference type="EMBL" id="JACJJG010000033">
    <property type="protein sequence ID" value="MBM6673711.1"/>
    <property type="molecule type" value="Genomic_DNA"/>
</dbReference>
<evidence type="ECO:0000313" key="5">
    <source>
        <dbReference type="Proteomes" id="UP000706891"/>
    </source>
</evidence>
<evidence type="ECO:0000256" key="2">
    <source>
        <dbReference type="SAM" id="MobiDB-lite"/>
    </source>
</evidence>
<comment type="caution">
    <text evidence="4">The sequence shown here is derived from an EMBL/GenBank/DDBJ whole genome shotgun (WGS) entry which is preliminary data.</text>
</comment>
<feature type="domain" description="Transglycosylase SLT" evidence="3">
    <location>
        <begin position="203"/>
        <end position="308"/>
    </location>
</feature>
<evidence type="ECO:0000259" key="3">
    <source>
        <dbReference type="Pfam" id="PF01464"/>
    </source>
</evidence>
<reference evidence="4" key="2">
    <citation type="journal article" date="2021" name="Sci. Rep.">
        <title>The distribution of antibiotic resistance genes in chicken gut microbiota commensals.</title>
        <authorList>
            <person name="Juricova H."/>
            <person name="Matiasovicova J."/>
            <person name="Kubasova T."/>
            <person name="Cejkova D."/>
            <person name="Rychlik I."/>
        </authorList>
    </citation>
    <scope>NUCLEOTIDE SEQUENCE</scope>
    <source>
        <strain evidence="4">An824</strain>
    </source>
</reference>
<dbReference type="Gene3D" id="1.10.530.10">
    <property type="match status" value="1"/>
</dbReference>
<sequence>MILLSFMVSCSEGKKEKIVTPWGEVGEDSVPLNAAFTVNDIISNGELIILTMSGPDTYYDYRGRGMGTQYLLCEKFAQKLGVSLRVELCKDTTEMLQRLENGDADLIAFPLPKRIKTGKKLIFCGAGVDSLGVQWAVAGGNEELADSLDSWFKPSMYAEVREEESYVFSSRSVTRHVYAPFLNRKGGVISHYDHLFKRYAPVARWDWRLMAAQCYQESCFDSKARSWAGACGLMQIMPSTADHLGLPRSAIYDPEHNVRAAAQYLRELAGYFRSVQNAAERQLFVLAAYNGGYFHIQDAMALARKNGKNPNRWRDVAYYVLALEQPQFYNDPVVKYGYMRGSETVGYVDGIRKRYAQYRGVPYGGASVKDWDGGSQSGSFSPFTPRKAKKRHRFHI</sequence>
<dbReference type="PANTHER" id="PTHR37423:SF2">
    <property type="entry name" value="MEMBRANE-BOUND LYTIC MUREIN TRANSGLYCOSYLASE C"/>
    <property type="match status" value="1"/>
</dbReference>
<feature type="compositionally biased region" description="Basic residues" evidence="2">
    <location>
        <begin position="386"/>
        <end position="396"/>
    </location>
</feature>
<accession>A0A938WS69</accession>
<feature type="region of interest" description="Disordered" evidence="2">
    <location>
        <begin position="372"/>
        <end position="396"/>
    </location>
</feature>
<dbReference type="Pfam" id="PF01464">
    <property type="entry name" value="SLT"/>
    <property type="match status" value="1"/>
</dbReference>
<evidence type="ECO:0000313" key="4">
    <source>
        <dbReference type="EMBL" id="MBM6673711.1"/>
    </source>
</evidence>
<name>A0A938WS69_9BACT</name>
<dbReference type="InterPro" id="IPR023346">
    <property type="entry name" value="Lysozyme-like_dom_sf"/>
</dbReference>
<dbReference type="SUPFAM" id="SSF53850">
    <property type="entry name" value="Periplasmic binding protein-like II"/>
    <property type="match status" value="1"/>
</dbReference>
<protein>
    <submittedName>
        <fullName evidence="4">Transglycosylase SLT domain-containing protein</fullName>
    </submittedName>
</protein>
<organism evidence="4 5">
    <name type="scientific">Marseilla massiliensis</name>
    <dbReference type="NCBI Taxonomy" id="1841864"/>
    <lineage>
        <taxon>Bacteria</taxon>
        <taxon>Pseudomonadati</taxon>
        <taxon>Bacteroidota</taxon>
        <taxon>Bacteroidia</taxon>
        <taxon>Bacteroidales</taxon>
        <taxon>Prevotellaceae</taxon>
        <taxon>Marseilla</taxon>
    </lineage>
</organism>
<proteinExistence type="inferred from homology"/>
<gene>
    <name evidence="4" type="ORF">H6A34_07460</name>
</gene>
<dbReference type="SUPFAM" id="SSF53955">
    <property type="entry name" value="Lysozyme-like"/>
    <property type="match status" value="1"/>
</dbReference>
<dbReference type="AlphaFoldDB" id="A0A938WS69"/>
<dbReference type="Gene3D" id="3.40.190.10">
    <property type="entry name" value="Periplasmic binding protein-like II"/>
    <property type="match status" value="1"/>
</dbReference>
<dbReference type="CDD" id="cd13403">
    <property type="entry name" value="MLTF-like"/>
    <property type="match status" value="1"/>
</dbReference>
<evidence type="ECO:0000256" key="1">
    <source>
        <dbReference type="ARBA" id="ARBA00007734"/>
    </source>
</evidence>
<dbReference type="InterPro" id="IPR008258">
    <property type="entry name" value="Transglycosylase_SLT_dom_1"/>
</dbReference>